<dbReference type="SUPFAM" id="SSF53474">
    <property type="entry name" value="alpha/beta-Hydrolases"/>
    <property type="match status" value="1"/>
</dbReference>
<gene>
    <name evidence="2" type="ORF">BFF78_27950</name>
</gene>
<evidence type="ECO:0000259" key="1">
    <source>
        <dbReference type="Pfam" id="PF12697"/>
    </source>
</evidence>
<dbReference type="GO" id="GO:0016787">
    <property type="term" value="F:hydrolase activity"/>
    <property type="evidence" value="ECO:0007669"/>
    <property type="project" value="UniProtKB-KW"/>
</dbReference>
<dbReference type="PANTHER" id="PTHR37017:SF11">
    <property type="entry name" value="ESTERASE_LIPASE_THIOESTERASE DOMAIN-CONTAINING PROTEIN"/>
    <property type="match status" value="1"/>
</dbReference>
<organism evidence="2 3">
    <name type="scientific">Streptomyces fodineus</name>
    <dbReference type="NCBI Taxonomy" id="1904616"/>
    <lineage>
        <taxon>Bacteria</taxon>
        <taxon>Bacillati</taxon>
        <taxon>Actinomycetota</taxon>
        <taxon>Actinomycetes</taxon>
        <taxon>Kitasatosporales</taxon>
        <taxon>Streptomycetaceae</taxon>
        <taxon>Streptomyces</taxon>
    </lineage>
</organism>
<feature type="domain" description="AB hydrolase-1" evidence="1">
    <location>
        <begin position="7"/>
        <end position="217"/>
    </location>
</feature>
<dbReference type="Gene3D" id="3.40.50.1820">
    <property type="entry name" value="alpha/beta hydrolase"/>
    <property type="match status" value="1"/>
</dbReference>
<dbReference type="InterPro" id="IPR029058">
    <property type="entry name" value="AB_hydrolase_fold"/>
</dbReference>
<reference evidence="3" key="1">
    <citation type="submission" date="2016-09" db="EMBL/GenBank/DDBJ databases">
        <title>Streptomyces puniciscabiei strain:TW1S1 Genome sequencing and assembly.</title>
        <authorList>
            <person name="Kim M.-K."/>
            <person name="Kim S.B."/>
        </authorList>
    </citation>
    <scope>NUCLEOTIDE SEQUENCE [LARGE SCALE GENOMIC DNA]</scope>
    <source>
        <strain evidence="3">TW1S1</strain>
    </source>
</reference>
<accession>A0A1D7YFT6</accession>
<proteinExistence type="predicted"/>
<dbReference type="EMBL" id="CP017248">
    <property type="protein sequence ID" value="AOR34374.1"/>
    <property type="molecule type" value="Genomic_DNA"/>
</dbReference>
<evidence type="ECO:0000313" key="3">
    <source>
        <dbReference type="Proteomes" id="UP000094960"/>
    </source>
</evidence>
<keyword evidence="3" id="KW-1185">Reference proteome</keyword>
<name>A0A1D7YFT6_9ACTN</name>
<dbReference type="InterPro" id="IPR052897">
    <property type="entry name" value="Sec-Metab_Biosynth_Hydrolase"/>
</dbReference>
<dbReference type="AlphaFoldDB" id="A0A1D7YFT6"/>
<dbReference type="RefSeq" id="WP_069780927.1">
    <property type="nucleotide sequence ID" value="NZ_CP017248.1"/>
</dbReference>
<sequence length="227" mass="24301">MAGKASIVLAHGLWADGSCFAKLIPALQAEGREVFASQHGLDSLAGDVDCVTRAINHVPGPVVLVGHSYGGTLITKAGVHDRVGALVYICALAPDDDETSQQHLAAFPSSPVFDHLEVTDNRIYLKESGIGDFCGDLPLEEQKLVLATANPPIADLFDQQVPGNAWRAKPSWYIVGTQDRTVNPDRERASAERMKATTVSLDSSHVPMLSQPNAVLEVIRNAAKTLE</sequence>
<evidence type="ECO:0000313" key="2">
    <source>
        <dbReference type="EMBL" id="AOR34374.1"/>
    </source>
</evidence>
<dbReference type="Proteomes" id="UP000094960">
    <property type="component" value="Chromosome"/>
</dbReference>
<dbReference type="PANTHER" id="PTHR37017">
    <property type="entry name" value="AB HYDROLASE-1 DOMAIN-CONTAINING PROTEIN-RELATED"/>
    <property type="match status" value="1"/>
</dbReference>
<dbReference type="InterPro" id="IPR000073">
    <property type="entry name" value="AB_hydrolase_1"/>
</dbReference>
<protein>
    <submittedName>
        <fullName evidence="2">Hydrolase</fullName>
    </submittedName>
</protein>
<dbReference type="KEGG" id="spun:BFF78_27950"/>
<dbReference type="Pfam" id="PF12697">
    <property type="entry name" value="Abhydrolase_6"/>
    <property type="match status" value="1"/>
</dbReference>
<keyword evidence="2" id="KW-0378">Hydrolase</keyword>